<dbReference type="AlphaFoldDB" id="A0A4R1K8R0"/>
<feature type="compositionally biased region" description="Basic and acidic residues" evidence="1">
    <location>
        <begin position="178"/>
        <end position="189"/>
    </location>
</feature>
<organism evidence="2 3">
    <name type="scientific">Seleniivibrio woodruffii</name>
    <dbReference type="NCBI Taxonomy" id="1078050"/>
    <lineage>
        <taxon>Bacteria</taxon>
        <taxon>Pseudomonadati</taxon>
        <taxon>Deferribacterota</taxon>
        <taxon>Deferribacteres</taxon>
        <taxon>Deferribacterales</taxon>
        <taxon>Geovibrionaceae</taxon>
        <taxon>Seleniivibrio</taxon>
    </lineage>
</organism>
<dbReference type="EMBL" id="SMGG01000004">
    <property type="protein sequence ID" value="TCK60748.1"/>
    <property type="molecule type" value="Genomic_DNA"/>
</dbReference>
<sequence length="260" mass="28830">MHVNRSYSISRILFKSTGSDYRKRQWPFCFAGDSAGRARQHNPAHPCPAKKSHRTEAKPKERPAETLAGCNEVKRSFNGLPAAERRQHLSFLGQSILRMVYVVFHILFRWPDTSGIFPTVPEGSRPGGGARNEQAQPGRTERGRTGGRERSERGRPRTTATKASTEGKECIDVSGVRQGDKRTGERTPEGGEAASRPTGRRSLTAKPAGRRPRNAERPSRQRKRAAHRERESGGGRLCPKAASEDEADKAKQADCRSGFF</sequence>
<feature type="region of interest" description="Disordered" evidence="1">
    <location>
        <begin position="37"/>
        <end position="65"/>
    </location>
</feature>
<feature type="compositionally biased region" description="Basic and acidic residues" evidence="1">
    <location>
        <begin position="54"/>
        <end position="64"/>
    </location>
</feature>
<protein>
    <submittedName>
        <fullName evidence="2">Uncharacterized protein</fullName>
    </submittedName>
</protein>
<gene>
    <name evidence="2" type="ORF">C8D98_1627</name>
</gene>
<reference evidence="2 3" key="1">
    <citation type="submission" date="2019-03" db="EMBL/GenBank/DDBJ databases">
        <title>Genomic Encyclopedia of Type Strains, Phase IV (KMG-IV): sequencing the most valuable type-strain genomes for metagenomic binning, comparative biology and taxonomic classification.</title>
        <authorList>
            <person name="Goeker M."/>
        </authorList>
    </citation>
    <scope>NUCLEOTIDE SEQUENCE [LARGE SCALE GENOMIC DNA]</scope>
    <source>
        <strain evidence="2 3">DSM 24984</strain>
    </source>
</reference>
<keyword evidence="3" id="KW-1185">Reference proteome</keyword>
<feature type="region of interest" description="Disordered" evidence="1">
    <location>
        <begin position="115"/>
        <end position="260"/>
    </location>
</feature>
<accession>A0A4R1K8R0</accession>
<comment type="caution">
    <text evidence="2">The sequence shown here is derived from an EMBL/GenBank/DDBJ whole genome shotgun (WGS) entry which is preliminary data.</text>
</comment>
<proteinExistence type="predicted"/>
<dbReference type="Proteomes" id="UP000294614">
    <property type="component" value="Unassembled WGS sequence"/>
</dbReference>
<name>A0A4R1K8R0_9BACT</name>
<feature type="compositionally biased region" description="Basic residues" evidence="1">
    <location>
        <begin position="38"/>
        <end position="53"/>
    </location>
</feature>
<evidence type="ECO:0000313" key="3">
    <source>
        <dbReference type="Proteomes" id="UP000294614"/>
    </source>
</evidence>
<feature type="compositionally biased region" description="Basic and acidic residues" evidence="1">
    <location>
        <begin position="139"/>
        <end position="155"/>
    </location>
</feature>
<evidence type="ECO:0000256" key="1">
    <source>
        <dbReference type="SAM" id="MobiDB-lite"/>
    </source>
</evidence>
<evidence type="ECO:0000313" key="2">
    <source>
        <dbReference type="EMBL" id="TCK60748.1"/>
    </source>
</evidence>